<dbReference type="EMBL" id="CATOUU010000369">
    <property type="protein sequence ID" value="CAI9926476.1"/>
    <property type="molecule type" value="Genomic_DNA"/>
</dbReference>
<comment type="caution">
    <text evidence="1">The sequence shown here is derived from an EMBL/GenBank/DDBJ whole genome shotgun (WGS) entry which is preliminary data.</text>
</comment>
<keyword evidence="3" id="KW-1185">Reference proteome</keyword>
<name>A0AA86NVM5_9EUKA</name>
<evidence type="ECO:0000313" key="3">
    <source>
        <dbReference type="Proteomes" id="UP001642409"/>
    </source>
</evidence>
<dbReference type="EMBL" id="CAXDID020000046">
    <property type="protein sequence ID" value="CAL6002735.1"/>
    <property type="molecule type" value="Genomic_DNA"/>
</dbReference>
<dbReference type="AlphaFoldDB" id="A0AA86NVM5"/>
<evidence type="ECO:0000313" key="2">
    <source>
        <dbReference type="EMBL" id="CAL6002735.1"/>
    </source>
</evidence>
<dbReference type="Proteomes" id="UP001642409">
    <property type="component" value="Unassembled WGS sequence"/>
</dbReference>
<accession>A0AA86NVM5</accession>
<protein>
    <submittedName>
        <fullName evidence="2">Hypothetical_protein</fullName>
    </submittedName>
</protein>
<gene>
    <name evidence="1" type="ORF">HINF_LOCUS14121</name>
    <name evidence="2" type="ORF">HINF_LOCUS18061</name>
</gene>
<proteinExistence type="predicted"/>
<organism evidence="1">
    <name type="scientific">Hexamita inflata</name>
    <dbReference type="NCBI Taxonomy" id="28002"/>
    <lineage>
        <taxon>Eukaryota</taxon>
        <taxon>Metamonada</taxon>
        <taxon>Diplomonadida</taxon>
        <taxon>Hexamitidae</taxon>
        <taxon>Hexamitinae</taxon>
        <taxon>Hexamita</taxon>
    </lineage>
</organism>
<reference evidence="1" key="1">
    <citation type="submission" date="2023-06" db="EMBL/GenBank/DDBJ databases">
        <authorList>
            <person name="Kurt Z."/>
        </authorList>
    </citation>
    <scope>NUCLEOTIDE SEQUENCE</scope>
</reference>
<evidence type="ECO:0000313" key="1">
    <source>
        <dbReference type="EMBL" id="CAI9926476.1"/>
    </source>
</evidence>
<reference evidence="2 3" key="2">
    <citation type="submission" date="2024-07" db="EMBL/GenBank/DDBJ databases">
        <authorList>
            <person name="Akdeniz Z."/>
        </authorList>
    </citation>
    <scope>NUCLEOTIDE SEQUENCE [LARGE SCALE GENOMIC DNA]</scope>
</reference>
<sequence>MIPFPDKQAIQHSQEKIQIQIHSFLKEMLQLVSRTYHLNVFTRICYSVKENVPRAAFILIQILQKERKQEFLTQGGVIQYPGISQHVQYIIHTLLIIIMYGDCKVE</sequence>